<name>A0ABX7P2U8_9BACT</name>
<dbReference type="Gene3D" id="2.60.120.380">
    <property type="match status" value="3"/>
</dbReference>
<organism evidence="1 2">
    <name type="scientific">Pyxidicoccus parkwayensis</name>
    <dbReference type="NCBI Taxonomy" id="2813578"/>
    <lineage>
        <taxon>Bacteria</taxon>
        <taxon>Pseudomonadati</taxon>
        <taxon>Myxococcota</taxon>
        <taxon>Myxococcia</taxon>
        <taxon>Myxococcales</taxon>
        <taxon>Cystobacterineae</taxon>
        <taxon>Myxococcaceae</taxon>
        <taxon>Pyxidicoccus</taxon>
    </lineage>
</organism>
<proteinExistence type="predicted"/>
<accession>A0ABX7P2U8</accession>
<evidence type="ECO:0000313" key="1">
    <source>
        <dbReference type="EMBL" id="QSQ24780.1"/>
    </source>
</evidence>
<dbReference type="RefSeq" id="WP_206726341.1">
    <property type="nucleotide sequence ID" value="NZ_CP071090.1"/>
</dbReference>
<gene>
    <name evidence="1" type="ORF">JY651_07505</name>
</gene>
<evidence type="ECO:0000313" key="2">
    <source>
        <dbReference type="Proteomes" id="UP000662747"/>
    </source>
</evidence>
<protein>
    <submittedName>
        <fullName evidence="1">PPC domain-containing protein</fullName>
    </submittedName>
</protein>
<keyword evidence="2" id="KW-1185">Reference proteome</keyword>
<reference evidence="1 2" key="1">
    <citation type="submission" date="2021-02" db="EMBL/GenBank/DDBJ databases">
        <title>De Novo genome assembly of isolated myxobacteria.</title>
        <authorList>
            <person name="Stevens D.C."/>
        </authorList>
    </citation>
    <scope>NUCLEOTIDE SEQUENCE [LARGE SCALE GENOMIC DNA]</scope>
    <source>
        <strain evidence="2">SCPEA02</strain>
    </source>
</reference>
<sequence length="426" mass="46763">MALLSRLRPPRAFRWALPSLLALTTCAPTVEIPDDATACAGLQCTAGQCFSNAGQPMCRCGDWERNAEVPCHVAHFEQPDDHGGSPEDATVLRPPVGPVEGRISESRREGQYDLDLFTFTAEARHVYVFHFESAQLRPGGMRLLDASGRVVNTFLDTFVRDGVRSATRVATLDAGVWYLEVSGNGEAGTYTYQLTDLGRDDHGDTFAEATPLQDVHHQPFTVTHSFPQDRDVFTFRATRLHGYRFTCERPRRGPVPESETLTLRLLTASGEQVAEDSGRDGVPVAVGLEAPRDEDFFVEVRAQKDVPLLATSTCVFEDLGVDEHADGPAGATPLAPGIPVRVVLQTDDDRDVFSFTGQAGHVYTLSTEPQGFWGARVLDAQGQSLKNTNTRMLAFQPETTGTFFLELRPLEPAARAFQLTLVDEVR</sequence>
<dbReference type="EMBL" id="CP071090">
    <property type="protein sequence ID" value="QSQ24780.1"/>
    <property type="molecule type" value="Genomic_DNA"/>
</dbReference>
<dbReference type="Proteomes" id="UP000662747">
    <property type="component" value="Chromosome"/>
</dbReference>